<evidence type="ECO:0000256" key="11">
    <source>
        <dbReference type="ARBA" id="ARBA00023128"/>
    </source>
</evidence>
<evidence type="ECO:0000256" key="3">
    <source>
        <dbReference type="ARBA" id="ARBA00005667"/>
    </source>
</evidence>
<reference evidence="15 16" key="1">
    <citation type="submission" date="2021-06" db="EMBL/GenBank/DDBJ databases">
        <title>Caerostris extrusa draft genome.</title>
        <authorList>
            <person name="Kono N."/>
            <person name="Arakawa K."/>
        </authorList>
    </citation>
    <scope>NUCLEOTIDE SEQUENCE [LARGE SCALE GENOMIC DNA]</scope>
</reference>
<evidence type="ECO:0000256" key="7">
    <source>
        <dbReference type="ARBA" id="ARBA00022692"/>
    </source>
</evidence>
<evidence type="ECO:0000256" key="6">
    <source>
        <dbReference type="ARBA" id="ARBA00022660"/>
    </source>
</evidence>
<dbReference type="GO" id="GO:0032981">
    <property type="term" value="P:mitochondrial respiratory chain complex I assembly"/>
    <property type="evidence" value="ECO:0007669"/>
    <property type="project" value="TreeGrafter"/>
</dbReference>
<protein>
    <recommendedName>
        <fullName evidence="4">NADH dehydrogenase [ubiquinone] 1 beta subcomplex subunit 3</fullName>
    </recommendedName>
    <alternativeName>
        <fullName evidence="13">Complex I-B12</fullName>
    </alternativeName>
    <alternativeName>
        <fullName evidence="14">NADH-ubiquinone oxidoreductase B12 subunit</fullName>
    </alternativeName>
</protein>
<dbReference type="AlphaFoldDB" id="A0AAV4MJA7"/>
<keyword evidence="12" id="KW-0472">Membrane</keyword>
<gene>
    <name evidence="15" type="primary">AVEN_195367_1</name>
    <name evidence="15" type="ORF">CEXT_716631</name>
</gene>
<sequence>MGGHSAEPPKVPDYRIYKVSDAPQLIKTQRMLAQHGLKDPWLRNEVWRYPPATRNPYNALNEVFFRKIKLGFALAALTIVGEKIYHHYYPEEHHHHH</sequence>
<keyword evidence="10" id="KW-1133">Transmembrane helix</keyword>
<keyword evidence="6" id="KW-0679">Respiratory chain</keyword>
<dbReference type="GO" id="GO:0022900">
    <property type="term" value="P:electron transport chain"/>
    <property type="evidence" value="ECO:0007669"/>
    <property type="project" value="InterPro"/>
</dbReference>
<dbReference type="Proteomes" id="UP001054945">
    <property type="component" value="Unassembled WGS sequence"/>
</dbReference>
<evidence type="ECO:0000256" key="5">
    <source>
        <dbReference type="ARBA" id="ARBA00022448"/>
    </source>
</evidence>
<evidence type="ECO:0000256" key="12">
    <source>
        <dbReference type="ARBA" id="ARBA00023136"/>
    </source>
</evidence>
<evidence type="ECO:0000313" key="16">
    <source>
        <dbReference type="Proteomes" id="UP001054945"/>
    </source>
</evidence>
<keyword evidence="9" id="KW-0249">Electron transport</keyword>
<evidence type="ECO:0000256" key="4">
    <source>
        <dbReference type="ARBA" id="ARBA00018680"/>
    </source>
</evidence>
<evidence type="ECO:0000256" key="10">
    <source>
        <dbReference type="ARBA" id="ARBA00022989"/>
    </source>
</evidence>
<name>A0AAV4MJA7_CAEEX</name>
<evidence type="ECO:0000256" key="13">
    <source>
        <dbReference type="ARBA" id="ARBA00030217"/>
    </source>
</evidence>
<keyword evidence="5" id="KW-0813">Transport</keyword>
<comment type="similarity">
    <text evidence="3">Belongs to the complex I NDUFB3 subunit family.</text>
</comment>
<keyword evidence="7" id="KW-0812">Transmembrane</keyword>
<evidence type="ECO:0000256" key="1">
    <source>
        <dbReference type="ARBA" id="ARBA00003195"/>
    </source>
</evidence>
<proteinExistence type="inferred from homology"/>
<evidence type="ECO:0000256" key="2">
    <source>
        <dbReference type="ARBA" id="ARBA00004298"/>
    </source>
</evidence>
<keyword evidence="16" id="KW-1185">Reference proteome</keyword>
<dbReference type="InterPro" id="IPR012576">
    <property type="entry name" value="NDUFB3"/>
</dbReference>
<organism evidence="15 16">
    <name type="scientific">Caerostris extrusa</name>
    <name type="common">Bark spider</name>
    <name type="synonym">Caerostris bankana</name>
    <dbReference type="NCBI Taxonomy" id="172846"/>
    <lineage>
        <taxon>Eukaryota</taxon>
        <taxon>Metazoa</taxon>
        <taxon>Ecdysozoa</taxon>
        <taxon>Arthropoda</taxon>
        <taxon>Chelicerata</taxon>
        <taxon>Arachnida</taxon>
        <taxon>Araneae</taxon>
        <taxon>Araneomorphae</taxon>
        <taxon>Entelegynae</taxon>
        <taxon>Araneoidea</taxon>
        <taxon>Araneidae</taxon>
        <taxon>Caerostris</taxon>
    </lineage>
</organism>
<evidence type="ECO:0000256" key="9">
    <source>
        <dbReference type="ARBA" id="ARBA00022982"/>
    </source>
</evidence>
<evidence type="ECO:0000313" key="15">
    <source>
        <dbReference type="EMBL" id="GIX72463.1"/>
    </source>
</evidence>
<dbReference type="PANTHER" id="PTHR15082:SF2">
    <property type="entry name" value="NADH DEHYDROGENASE [UBIQUINONE] 1 BETA SUBCOMPLEX SUBUNIT 3"/>
    <property type="match status" value="1"/>
</dbReference>
<comment type="caution">
    <text evidence="15">The sequence shown here is derived from an EMBL/GenBank/DDBJ whole genome shotgun (WGS) entry which is preliminary data.</text>
</comment>
<comment type="function">
    <text evidence="1">Accessory subunit of the mitochondrial membrane respiratory chain NADH dehydrogenase (Complex I), that is believed not to be involved in catalysis. Complex I functions in the transfer of electrons from NADH to the respiratory chain. The immediate electron acceptor for the enzyme is believed to be ubiquinone.</text>
</comment>
<evidence type="ECO:0000256" key="8">
    <source>
        <dbReference type="ARBA" id="ARBA00022792"/>
    </source>
</evidence>
<keyword evidence="8" id="KW-0999">Mitochondrion inner membrane</keyword>
<keyword evidence="11" id="KW-0496">Mitochondrion</keyword>
<evidence type="ECO:0000256" key="14">
    <source>
        <dbReference type="ARBA" id="ARBA00032688"/>
    </source>
</evidence>
<accession>A0AAV4MJA7</accession>
<comment type="subcellular location">
    <subcellularLocation>
        <location evidence="2">Mitochondrion inner membrane</location>
        <topology evidence="2">Single-pass membrane protein</topology>
        <orientation evidence="2">Matrix side</orientation>
    </subcellularLocation>
</comment>
<dbReference type="Pfam" id="PF08122">
    <property type="entry name" value="NDUF_B12"/>
    <property type="match status" value="1"/>
</dbReference>
<dbReference type="EMBL" id="BPLR01002318">
    <property type="protein sequence ID" value="GIX72463.1"/>
    <property type="molecule type" value="Genomic_DNA"/>
</dbReference>
<dbReference type="PANTHER" id="PTHR15082">
    <property type="entry name" value="NADH-UBIQUINONE OXIDOREDUCTASE B12 SUBUNIT"/>
    <property type="match status" value="1"/>
</dbReference>
<dbReference type="GO" id="GO:0005743">
    <property type="term" value="C:mitochondrial inner membrane"/>
    <property type="evidence" value="ECO:0007669"/>
    <property type="project" value="UniProtKB-SubCell"/>
</dbReference>